<organism evidence="2">
    <name type="scientific">Ixodes ricinus</name>
    <name type="common">Common tick</name>
    <name type="synonym">Acarus ricinus</name>
    <dbReference type="NCBI Taxonomy" id="34613"/>
    <lineage>
        <taxon>Eukaryota</taxon>
        <taxon>Metazoa</taxon>
        <taxon>Ecdysozoa</taxon>
        <taxon>Arthropoda</taxon>
        <taxon>Chelicerata</taxon>
        <taxon>Arachnida</taxon>
        <taxon>Acari</taxon>
        <taxon>Parasitiformes</taxon>
        <taxon>Ixodida</taxon>
        <taxon>Ixodoidea</taxon>
        <taxon>Ixodidae</taxon>
        <taxon>Ixodinae</taxon>
        <taxon>Ixodes</taxon>
    </lineage>
</organism>
<feature type="transmembrane region" description="Helical" evidence="1">
    <location>
        <begin position="7"/>
        <end position="29"/>
    </location>
</feature>
<dbReference type="EMBL" id="GIFC01010862">
    <property type="protein sequence ID" value="MXU92945.1"/>
    <property type="molecule type" value="Transcribed_RNA"/>
</dbReference>
<accession>A0A6B0UTF8</accession>
<evidence type="ECO:0000256" key="1">
    <source>
        <dbReference type="SAM" id="Phobius"/>
    </source>
</evidence>
<keyword evidence="1" id="KW-0812">Transmembrane</keyword>
<evidence type="ECO:0000313" key="2">
    <source>
        <dbReference type="EMBL" id="MXU92945.1"/>
    </source>
</evidence>
<protein>
    <submittedName>
        <fullName evidence="2">Putative secreted protein</fullName>
    </submittedName>
</protein>
<keyword evidence="1" id="KW-0472">Membrane</keyword>
<dbReference type="AlphaFoldDB" id="A0A6B0UTF8"/>
<sequence length="139" mass="15350">MQTSISYVFRVFHLLIMLVVESFLSPATVGSEARSFPIMLCPPMRSRVRFGAASPSSSFQTSCGTIRERPWVCPGLGRLARTASENLQSFSGGVRTLYRSLAVRTPVPSPLTESSSFPPMSFMCTSCKTKAFLLLMRKE</sequence>
<name>A0A6B0UTF8_IXORI</name>
<reference evidence="2" key="1">
    <citation type="submission" date="2019-12" db="EMBL/GenBank/DDBJ databases">
        <title>An insight into the sialome of adult female Ixodes ricinus ticks feeding for 6 days.</title>
        <authorList>
            <person name="Perner J."/>
            <person name="Ribeiro J.M.C."/>
        </authorList>
    </citation>
    <scope>NUCLEOTIDE SEQUENCE</scope>
    <source>
        <strain evidence="2">Semi-engorged</strain>
        <tissue evidence="2">Salivary glands</tissue>
    </source>
</reference>
<proteinExistence type="predicted"/>
<keyword evidence="1" id="KW-1133">Transmembrane helix</keyword>